<name>Q7UKT2_RHOBA</name>
<dbReference type="InParanoid" id="Q7UKT2"/>
<dbReference type="AlphaFoldDB" id="Q7UKT2"/>
<gene>
    <name evidence="1" type="ordered locus">RB9959</name>
</gene>
<evidence type="ECO:0000313" key="1">
    <source>
        <dbReference type="EMBL" id="CAD76550.1"/>
    </source>
</evidence>
<dbReference type="EMBL" id="BX294150">
    <property type="protein sequence ID" value="CAD76550.1"/>
    <property type="molecule type" value="Genomic_DNA"/>
</dbReference>
<organism evidence="1 2">
    <name type="scientific">Rhodopirellula baltica (strain DSM 10527 / NCIMB 13988 / SH1)</name>
    <dbReference type="NCBI Taxonomy" id="243090"/>
    <lineage>
        <taxon>Bacteria</taxon>
        <taxon>Pseudomonadati</taxon>
        <taxon>Planctomycetota</taxon>
        <taxon>Planctomycetia</taxon>
        <taxon>Pirellulales</taxon>
        <taxon>Pirellulaceae</taxon>
        <taxon>Rhodopirellula</taxon>
    </lineage>
</organism>
<sequence>MGRRTIGSIGLAGQLNGDRLDRGNPIRRAYLNEPCGRKAEKRCFPLPFTAKTRSMETNWVARRSK</sequence>
<dbReference type="KEGG" id="rba:RB9959"/>
<evidence type="ECO:0000313" key="2">
    <source>
        <dbReference type="Proteomes" id="UP000001025"/>
    </source>
</evidence>
<dbReference type="STRING" id="243090.RB9959"/>
<keyword evidence="2" id="KW-1185">Reference proteome</keyword>
<reference evidence="1 2" key="1">
    <citation type="journal article" date="2003" name="Proc. Natl. Acad. Sci. U.S.A.">
        <title>Complete genome sequence of the marine planctomycete Pirellula sp. strain 1.</title>
        <authorList>
            <person name="Gloeckner F.O."/>
            <person name="Kube M."/>
            <person name="Bauer M."/>
            <person name="Teeling H."/>
            <person name="Lombardot T."/>
            <person name="Ludwig W."/>
            <person name="Gade D."/>
            <person name="Beck A."/>
            <person name="Borzym K."/>
            <person name="Heitmann K."/>
            <person name="Rabus R."/>
            <person name="Schlesner H."/>
            <person name="Amann R."/>
            <person name="Reinhardt R."/>
        </authorList>
    </citation>
    <scope>NUCLEOTIDE SEQUENCE [LARGE SCALE GENOMIC DNA]</scope>
    <source>
        <strain evidence="2">DSM 10527 / NCIMB 13988 / SH1</strain>
    </source>
</reference>
<dbReference type="EnsemblBacteria" id="CAD76550">
    <property type="protein sequence ID" value="CAD76550"/>
    <property type="gene ID" value="RB9959"/>
</dbReference>
<protein>
    <submittedName>
        <fullName evidence="1">Uncharacterized protein</fullName>
    </submittedName>
</protein>
<dbReference type="Proteomes" id="UP000001025">
    <property type="component" value="Chromosome"/>
</dbReference>
<dbReference type="HOGENOM" id="CLU_2846929_0_0_0"/>
<accession>Q7UKT2</accession>
<proteinExistence type="predicted"/>